<reference evidence="4" key="1">
    <citation type="submission" date="2016-10" db="EMBL/GenBank/DDBJ databases">
        <authorList>
            <person name="Varghese N."/>
            <person name="Submissions S."/>
        </authorList>
    </citation>
    <scope>NUCLEOTIDE SEQUENCE [LARGE SCALE GENOMIC DNA]</scope>
    <source>
        <strain evidence="4">Gh-67</strain>
    </source>
</reference>
<dbReference type="CDD" id="cd00293">
    <property type="entry name" value="USP-like"/>
    <property type="match status" value="1"/>
</dbReference>
<keyword evidence="4" id="KW-1185">Reference proteome</keyword>
<dbReference type="Pfam" id="PF00582">
    <property type="entry name" value="Usp"/>
    <property type="match status" value="1"/>
</dbReference>
<name>A0A1G8F3I6_9SPHI</name>
<comment type="similarity">
    <text evidence="1">Belongs to the universal stress protein A family.</text>
</comment>
<dbReference type="InterPro" id="IPR006015">
    <property type="entry name" value="Universal_stress_UspA"/>
</dbReference>
<sequence length="301" mass="32479">MKKLLVLTDFSANAAHAEVAALDMARKLGDGILLYHTLPYVPLIPGNGGGPYVTETAGMLFEDSKERLIQEADKLRETAVMTRGFHVDIGERNGEGILGDVIGELTAAPDIEMVIMGGRSGDALEHLLGGSDTTAVIRKARKPVLIIPPDAAINLSGKIVFATDFGIADIAAISCLQELLPRMSFGLDIVHIIQPGEVVTHIGAEVAFRKYLDHHGLNYNHVQADDIHKGLQNYCIKNGASILAMTHGQHSFISRFFGHSESQAMISGQQLAILVFPPGLKYDGQPGNQPPPRNLRKTPLL</sequence>
<evidence type="ECO:0000313" key="3">
    <source>
        <dbReference type="EMBL" id="SDH76671.1"/>
    </source>
</evidence>
<feature type="domain" description="UspA" evidence="2">
    <location>
        <begin position="1"/>
        <end position="148"/>
    </location>
</feature>
<evidence type="ECO:0000256" key="1">
    <source>
        <dbReference type="ARBA" id="ARBA00008791"/>
    </source>
</evidence>
<evidence type="ECO:0000259" key="2">
    <source>
        <dbReference type="Pfam" id="PF00582"/>
    </source>
</evidence>
<proteinExistence type="inferred from homology"/>
<dbReference type="STRING" id="551996.SAMN05192573_112142"/>
<organism evidence="3 4">
    <name type="scientific">Mucilaginibacter gossypii</name>
    <dbReference type="NCBI Taxonomy" id="551996"/>
    <lineage>
        <taxon>Bacteria</taxon>
        <taxon>Pseudomonadati</taxon>
        <taxon>Bacteroidota</taxon>
        <taxon>Sphingobacteriia</taxon>
        <taxon>Sphingobacteriales</taxon>
        <taxon>Sphingobacteriaceae</taxon>
        <taxon>Mucilaginibacter</taxon>
    </lineage>
</organism>
<dbReference type="Gene3D" id="3.40.50.12370">
    <property type="match status" value="1"/>
</dbReference>
<gene>
    <name evidence="3" type="ORF">SAMN05192573_112142</name>
</gene>
<dbReference type="EMBL" id="FNCG01000012">
    <property type="protein sequence ID" value="SDH76671.1"/>
    <property type="molecule type" value="Genomic_DNA"/>
</dbReference>
<protein>
    <submittedName>
        <fullName evidence="3">Nucleotide-binding universal stress protein, UspA family</fullName>
    </submittedName>
</protein>
<accession>A0A1G8F3I6</accession>
<dbReference type="PANTHER" id="PTHR46268:SF6">
    <property type="entry name" value="UNIVERSAL STRESS PROTEIN UP12"/>
    <property type="match status" value="1"/>
</dbReference>
<dbReference type="RefSeq" id="WP_091171842.1">
    <property type="nucleotide sequence ID" value="NZ_FNCG01000012.1"/>
</dbReference>
<dbReference type="InterPro" id="IPR006016">
    <property type="entry name" value="UspA"/>
</dbReference>
<dbReference type="Proteomes" id="UP000199705">
    <property type="component" value="Unassembled WGS sequence"/>
</dbReference>
<dbReference type="PANTHER" id="PTHR46268">
    <property type="entry name" value="STRESS RESPONSE PROTEIN NHAX"/>
    <property type="match status" value="1"/>
</dbReference>
<dbReference type="PRINTS" id="PR01438">
    <property type="entry name" value="UNVRSLSTRESS"/>
</dbReference>
<evidence type="ECO:0000313" key="4">
    <source>
        <dbReference type="Proteomes" id="UP000199705"/>
    </source>
</evidence>
<dbReference type="SUPFAM" id="SSF52402">
    <property type="entry name" value="Adenine nucleotide alpha hydrolases-like"/>
    <property type="match status" value="2"/>
</dbReference>
<dbReference type="AlphaFoldDB" id="A0A1G8F3I6"/>